<accession>A0A2N9WUN7</accession>
<keyword evidence="1" id="KW-0732">Signal</keyword>
<dbReference type="InterPro" id="IPR032032">
    <property type="entry name" value="Tai4"/>
</dbReference>
<evidence type="ECO:0000256" key="1">
    <source>
        <dbReference type="SAM" id="SignalP"/>
    </source>
</evidence>
<evidence type="ECO:0000313" key="4">
    <source>
        <dbReference type="Proteomes" id="UP000229434"/>
    </source>
</evidence>
<evidence type="ECO:0000313" key="3">
    <source>
        <dbReference type="EMBL" id="PIT55616.1"/>
    </source>
</evidence>
<evidence type="ECO:0000313" key="5">
    <source>
        <dbReference type="Proteomes" id="UP000231293"/>
    </source>
</evidence>
<dbReference type="Proteomes" id="UP000229434">
    <property type="component" value="Unassembled WGS sequence"/>
</dbReference>
<reference evidence="4 5" key="1">
    <citation type="journal article" date="2017" name="MBio">
        <title>Type VI secretion-mediated competition in the bee gut microbiome.</title>
        <authorList>
            <person name="Steele M.I."/>
            <person name="Kwong W.K."/>
            <person name="Powell J.E."/>
            <person name="Whiteley M."/>
            <person name="Moran N.A."/>
        </authorList>
    </citation>
    <scope>NUCLEOTIDE SEQUENCE [LARGE SCALE GENOMIC DNA]</scope>
    <source>
        <strain evidence="2 5">App2-2</strain>
        <strain evidence="3 4">Nev3CBA3</strain>
    </source>
</reference>
<dbReference type="PROSITE" id="PS51257">
    <property type="entry name" value="PROKAR_LIPOPROTEIN"/>
    <property type="match status" value="1"/>
</dbReference>
<name>A0A2N9WUN7_9NEIS</name>
<dbReference type="AlphaFoldDB" id="A0A2N9WUN7"/>
<feature type="chain" id="PRO_5014564846" description="Immunity protein" evidence="1">
    <location>
        <begin position="24"/>
        <end position="157"/>
    </location>
</feature>
<gene>
    <name evidence="2" type="ORF">BGI32_04585</name>
    <name evidence="3" type="ORF">BHC49_06245</name>
</gene>
<proteinExistence type="predicted"/>
<evidence type="ECO:0000313" key="2">
    <source>
        <dbReference type="EMBL" id="PIT16417.1"/>
    </source>
</evidence>
<dbReference type="Gene3D" id="1.20.120.1620">
    <property type="match status" value="1"/>
</dbReference>
<dbReference type="EMBL" id="MEIS01000096">
    <property type="protein sequence ID" value="PIT55616.1"/>
    <property type="molecule type" value="Genomic_DNA"/>
</dbReference>
<dbReference type="RefSeq" id="WP_100113460.1">
    <property type="nucleotide sequence ID" value="NZ_MDVB01000054.1"/>
</dbReference>
<protein>
    <recommendedName>
        <fullName evidence="6">Immunity protein</fullName>
    </recommendedName>
</protein>
<dbReference type="Proteomes" id="UP000231293">
    <property type="component" value="Unassembled WGS sequence"/>
</dbReference>
<dbReference type="Pfam" id="PF16695">
    <property type="entry name" value="Tai4"/>
    <property type="match status" value="1"/>
</dbReference>
<dbReference type="InterPro" id="IPR038314">
    <property type="entry name" value="T6SS_sf"/>
</dbReference>
<sequence length="157" mass="18209">MKIFRMQIICACLLIILSFGCNASNNNITSPEAPKRTIIQNYKDMVLAFCIADAYHDDKLAAIDAGSSVSALEEWTYYDLEESTKAIQNLVDTYLSRNYFNPLVEAEIKGVKFDFLKCLDLYHSKDLNRLAKRMVEYPHETYKSSLHNYYRDLNRNK</sequence>
<organism evidence="2 5">
    <name type="scientific">Snodgrassella alvi</name>
    <dbReference type="NCBI Taxonomy" id="1196083"/>
    <lineage>
        <taxon>Bacteria</taxon>
        <taxon>Pseudomonadati</taxon>
        <taxon>Pseudomonadota</taxon>
        <taxon>Betaproteobacteria</taxon>
        <taxon>Neisseriales</taxon>
        <taxon>Neisseriaceae</taxon>
        <taxon>Snodgrassella</taxon>
    </lineage>
</organism>
<comment type="caution">
    <text evidence="2">The sequence shown here is derived from an EMBL/GenBank/DDBJ whole genome shotgun (WGS) entry which is preliminary data.</text>
</comment>
<evidence type="ECO:0008006" key="6">
    <source>
        <dbReference type="Google" id="ProtNLM"/>
    </source>
</evidence>
<feature type="signal peptide" evidence="1">
    <location>
        <begin position="1"/>
        <end position="23"/>
    </location>
</feature>
<dbReference type="EMBL" id="MDVB01000054">
    <property type="protein sequence ID" value="PIT16417.1"/>
    <property type="molecule type" value="Genomic_DNA"/>
</dbReference>